<name>A0A9J7ASB2_9PROT</name>
<keyword evidence="3" id="KW-1185">Reference proteome</keyword>
<gene>
    <name evidence="2" type="ORF">NUH88_17675</name>
</gene>
<organism evidence="2 3">
    <name type="scientific">Nisaea acidiphila</name>
    <dbReference type="NCBI Taxonomy" id="1862145"/>
    <lineage>
        <taxon>Bacteria</taxon>
        <taxon>Pseudomonadati</taxon>
        <taxon>Pseudomonadota</taxon>
        <taxon>Alphaproteobacteria</taxon>
        <taxon>Rhodospirillales</taxon>
        <taxon>Thalassobaculaceae</taxon>
        <taxon>Nisaea</taxon>
    </lineage>
</organism>
<dbReference type="Gene3D" id="2.60.120.1290">
    <property type="match status" value="1"/>
</dbReference>
<accession>A0A9J7ASB2</accession>
<proteinExistence type="predicted"/>
<evidence type="ECO:0000313" key="2">
    <source>
        <dbReference type="EMBL" id="UUX49220.1"/>
    </source>
</evidence>
<dbReference type="Gene3D" id="3.40.50.200">
    <property type="entry name" value="Peptidase S8/S53 domain"/>
    <property type="match status" value="1"/>
</dbReference>
<evidence type="ECO:0000313" key="3">
    <source>
        <dbReference type="Proteomes" id="UP001060336"/>
    </source>
</evidence>
<dbReference type="EMBL" id="CP102480">
    <property type="protein sequence ID" value="UUX49220.1"/>
    <property type="molecule type" value="Genomic_DNA"/>
</dbReference>
<dbReference type="InterPro" id="IPR036852">
    <property type="entry name" value="Peptidase_S8/S53_dom_sf"/>
</dbReference>
<protein>
    <recommendedName>
        <fullName evidence="4">Peptidase S8/S53 domain-containing protein</fullName>
    </recommendedName>
</protein>
<dbReference type="SUPFAM" id="SSF52743">
    <property type="entry name" value="Subtilisin-like"/>
    <property type="match status" value="1"/>
</dbReference>
<evidence type="ECO:0000256" key="1">
    <source>
        <dbReference type="SAM" id="MobiDB-lite"/>
    </source>
</evidence>
<feature type="compositionally biased region" description="Basic and acidic residues" evidence="1">
    <location>
        <begin position="635"/>
        <end position="657"/>
    </location>
</feature>
<sequence>MKWKERKTSGPDGYFDWLNGPAKKFATEYQPYDLKILDSAGNTIFDERVMAQKLPSDAVEPAPLLKVKKQPPLRLGNNPVVIGVIDEGLAIGHDRFRSADGTSRIAYTWLQDRAVIASTYFAGSHPSSALPLYGRELSKHGFRAAGKGSDLPGIDDFLKAHTRNGQLDETAFYQAIGQIDFRRPKQHNAVAQRIAHGTSTMDLAGGYDPSENRTDRPIICVQLPSATVADTSGVGLEKYVLEAVSYILQRAADLANDPQKPLPVVINFSSGMRAGPHNGTSVIEAVLDKLIENRRSTVKAPTDMVLPAGNSLLIQSHAHFELKSHGQKKAEQSVQWRIIPDDKTFSYLELWMPDASAAGCGGPEIALTLTPPNGMGPLSPVLTNTKDKWTMEWSTDGGDVVAAAYYDRQELIDQPLGAPRNGRMLIALLPTFYHNAPGALSPSGDWTVTLTNKSPQAQTVDGWVQWDTPPIGYEREGRQSYLWDKEYRVYVERNLYPKEPMTPIGSLKETDDADSVVKRASTINAIAGGKTPVVAAANVWQTMKPTPYSSSGPLLPRPGQSKPAEFAPWAMQTADISVACPGVLSAGTANGSVVSLNGTSVSSPQVARLVADYVADWKPGLPLPDSKAYVKKAAKKAEKKNPDWPSETPERIGHGRTDLTTPRDGLRISQIYPQTTHNS</sequence>
<dbReference type="Proteomes" id="UP001060336">
    <property type="component" value="Chromosome"/>
</dbReference>
<evidence type="ECO:0008006" key="4">
    <source>
        <dbReference type="Google" id="ProtNLM"/>
    </source>
</evidence>
<dbReference type="GO" id="GO:0006508">
    <property type="term" value="P:proteolysis"/>
    <property type="evidence" value="ECO:0007669"/>
    <property type="project" value="InterPro"/>
</dbReference>
<reference evidence="2" key="1">
    <citation type="submission" date="2022-08" db="EMBL/GenBank/DDBJ databases">
        <title>Nisaea acidiphila sp. nov., isolated from a marine algal debris and emended description of the genus Nisaea Urios et al. 2008.</title>
        <authorList>
            <person name="Kwon K."/>
        </authorList>
    </citation>
    <scope>NUCLEOTIDE SEQUENCE</scope>
    <source>
        <strain evidence="2">MEBiC11861</strain>
    </source>
</reference>
<dbReference type="GO" id="GO:0004252">
    <property type="term" value="F:serine-type endopeptidase activity"/>
    <property type="evidence" value="ECO:0007669"/>
    <property type="project" value="InterPro"/>
</dbReference>
<dbReference type="AlphaFoldDB" id="A0A9J7ASB2"/>
<dbReference type="KEGG" id="naci:NUH88_17675"/>
<feature type="region of interest" description="Disordered" evidence="1">
    <location>
        <begin position="634"/>
        <end position="679"/>
    </location>
</feature>
<dbReference type="RefSeq" id="WP_257767759.1">
    <property type="nucleotide sequence ID" value="NZ_CP102480.1"/>
</dbReference>